<dbReference type="InterPro" id="IPR005467">
    <property type="entry name" value="His_kinase_dom"/>
</dbReference>
<dbReference type="GO" id="GO:0000155">
    <property type="term" value="F:phosphorelay sensor kinase activity"/>
    <property type="evidence" value="ECO:0007669"/>
    <property type="project" value="InterPro"/>
</dbReference>
<keyword evidence="6" id="KW-0902">Two-component regulatory system</keyword>
<dbReference type="PANTHER" id="PTHR45436:SF5">
    <property type="entry name" value="SENSOR HISTIDINE KINASE TRCS"/>
    <property type="match status" value="1"/>
</dbReference>
<sequence length="481" mass="51099">MNLVRLALPQSLLFRLPLVAATLVVLTALLVASGLGWLTQRYLIEDVDAGAFQAMAAWNKSLPSLIQQDNVWGMYEALTSVTSAETGRGSVQSLAVVLTPGGSVFASSNPHLFPTARPPDWAPLWAPGTLKLSSLDNLEGRHRPGLSPPIQSGHWRIYVSALRGGSGPSAGTLVYAVSDALYRSRLLSMLWWIGSITAFAVALFVPIIWMLNRRMLSPLARLRQSMALDNGQAQQVGSALAGRADEVGALARAFTQLLEQVEQSRRADKLAAVGALAAATAHEINNPLGGMINAVRTAKRFGSFDDTTQQTLNLLDRGLEQLRTIAQALLAQTRPAERDLLQQDLCDLAELVGPCRHERQIALQTGFDVPESIPLAAGPVRQATLNILLNACHAALVGSTLVFAAELSAAAGTLRITVRNQGAAPPMTAMGGDNPSGLPSTSGFGLWESRRLLSDIGGSLTLSHAAGTTTAMIEIPLRHSG</sequence>
<dbReference type="Pfam" id="PF00512">
    <property type="entry name" value="HisKA"/>
    <property type="match status" value="1"/>
</dbReference>
<evidence type="ECO:0000256" key="5">
    <source>
        <dbReference type="ARBA" id="ARBA00022777"/>
    </source>
</evidence>
<dbReference type="GO" id="GO:0016020">
    <property type="term" value="C:membrane"/>
    <property type="evidence" value="ECO:0007669"/>
    <property type="project" value="InterPro"/>
</dbReference>
<proteinExistence type="predicted"/>
<reference evidence="10" key="1">
    <citation type="submission" date="2009-10" db="EMBL/GenBank/DDBJ databases">
        <title>Diversity of trophic interactions inside an arsenic-rich microbial ecosystem.</title>
        <authorList>
            <person name="Bertin P.N."/>
            <person name="Heinrich-Salmeron A."/>
            <person name="Pelletier E."/>
            <person name="Goulhen-Chollet F."/>
            <person name="Arsene-Ploetze F."/>
            <person name="Gallien S."/>
            <person name="Calteau A."/>
            <person name="Vallenet D."/>
            <person name="Casiot C."/>
            <person name="Chane-Woon-Ming B."/>
            <person name="Giloteaux L."/>
            <person name="Barakat M."/>
            <person name="Bonnefoy V."/>
            <person name="Bruneel O."/>
            <person name="Chandler M."/>
            <person name="Cleiss J."/>
            <person name="Duran R."/>
            <person name="Elbaz-Poulichet F."/>
            <person name="Fonknechten N."/>
            <person name="Lauga B."/>
            <person name="Mornico D."/>
            <person name="Ortet P."/>
            <person name="Schaeffer C."/>
            <person name="Siguier P."/>
            <person name="Alexander Thil Smith A."/>
            <person name="Van Dorsselaer A."/>
            <person name="Weissenbach J."/>
            <person name="Medigue C."/>
            <person name="Le Paslier D."/>
        </authorList>
    </citation>
    <scope>NUCLEOTIDE SEQUENCE</scope>
</reference>
<dbReference type="PROSITE" id="PS50109">
    <property type="entry name" value="HIS_KIN"/>
    <property type="match status" value="1"/>
</dbReference>
<dbReference type="EC" id="2.7.13.3" evidence="2"/>
<dbReference type="InterPro" id="IPR003660">
    <property type="entry name" value="HAMP_dom"/>
</dbReference>
<keyword evidence="7" id="KW-1133">Transmembrane helix</keyword>
<keyword evidence="7" id="KW-0472">Membrane</keyword>
<gene>
    <name evidence="10" type="ORF">CARN2_1333</name>
</gene>
<dbReference type="EMBL" id="CABM01000027">
    <property type="protein sequence ID" value="CBH96475.1"/>
    <property type="molecule type" value="Genomic_DNA"/>
</dbReference>
<evidence type="ECO:0000256" key="2">
    <source>
        <dbReference type="ARBA" id="ARBA00012438"/>
    </source>
</evidence>
<dbReference type="InterPro" id="IPR003661">
    <property type="entry name" value="HisK_dim/P_dom"/>
</dbReference>
<dbReference type="Gene3D" id="1.10.287.130">
    <property type="match status" value="1"/>
</dbReference>
<organism evidence="10">
    <name type="scientific">mine drainage metagenome</name>
    <dbReference type="NCBI Taxonomy" id="410659"/>
    <lineage>
        <taxon>unclassified sequences</taxon>
        <taxon>metagenomes</taxon>
        <taxon>ecological metagenomes</taxon>
    </lineage>
</organism>
<dbReference type="PROSITE" id="PS50885">
    <property type="entry name" value="HAMP"/>
    <property type="match status" value="1"/>
</dbReference>
<evidence type="ECO:0000259" key="9">
    <source>
        <dbReference type="PROSITE" id="PS50885"/>
    </source>
</evidence>
<feature type="domain" description="HAMP" evidence="9">
    <location>
        <begin position="213"/>
        <end position="266"/>
    </location>
</feature>
<feature type="transmembrane region" description="Helical" evidence="7">
    <location>
        <begin position="12"/>
        <end position="38"/>
    </location>
</feature>
<comment type="caution">
    <text evidence="10">The sequence shown here is derived from an EMBL/GenBank/DDBJ whole genome shotgun (WGS) entry which is preliminary data.</text>
</comment>
<dbReference type="InterPro" id="IPR036890">
    <property type="entry name" value="HATPase_C_sf"/>
</dbReference>
<keyword evidence="3" id="KW-0597">Phosphoprotein</keyword>
<feature type="transmembrane region" description="Helical" evidence="7">
    <location>
        <begin position="189"/>
        <end position="211"/>
    </location>
</feature>
<comment type="catalytic activity">
    <reaction evidence="1">
        <text>ATP + protein L-histidine = ADP + protein N-phospho-L-histidine.</text>
        <dbReference type="EC" id="2.7.13.3"/>
    </reaction>
</comment>
<accession>E6PNH3</accession>
<dbReference type="SMART" id="SM00388">
    <property type="entry name" value="HisKA"/>
    <property type="match status" value="1"/>
</dbReference>
<evidence type="ECO:0000256" key="3">
    <source>
        <dbReference type="ARBA" id="ARBA00022553"/>
    </source>
</evidence>
<evidence type="ECO:0000256" key="6">
    <source>
        <dbReference type="ARBA" id="ARBA00023012"/>
    </source>
</evidence>
<keyword evidence="4" id="KW-0808">Transferase</keyword>
<dbReference type="InterPro" id="IPR050428">
    <property type="entry name" value="TCS_sensor_his_kinase"/>
</dbReference>
<keyword evidence="5" id="KW-0418">Kinase</keyword>
<dbReference type="SUPFAM" id="SSF55874">
    <property type="entry name" value="ATPase domain of HSP90 chaperone/DNA topoisomerase II/histidine kinase"/>
    <property type="match status" value="1"/>
</dbReference>
<dbReference type="CDD" id="cd00082">
    <property type="entry name" value="HisKA"/>
    <property type="match status" value="1"/>
</dbReference>
<evidence type="ECO:0000256" key="1">
    <source>
        <dbReference type="ARBA" id="ARBA00000085"/>
    </source>
</evidence>
<evidence type="ECO:0000256" key="7">
    <source>
        <dbReference type="SAM" id="Phobius"/>
    </source>
</evidence>
<evidence type="ECO:0000313" key="10">
    <source>
        <dbReference type="EMBL" id="CBH96475.1"/>
    </source>
</evidence>
<evidence type="ECO:0000256" key="4">
    <source>
        <dbReference type="ARBA" id="ARBA00022679"/>
    </source>
</evidence>
<dbReference type="AlphaFoldDB" id="E6PNH3"/>
<keyword evidence="7" id="KW-0812">Transmembrane</keyword>
<dbReference type="PANTHER" id="PTHR45436">
    <property type="entry name" value="SENSOR HISTIDINE KINASE YKOH"/>
    <property type="match status" value="1"/>
</dbReference>
<feature type="domain" description="Histidine kinase" evidence="8">
    <location>
        <begin position="279"/>
        <end position="479"/>
    </location>
</feature>
<dbReference type="Gene3D" id="3.30.565.10">
    <property type="entry name" value="Histidine kinase-like ATPase, C-terminal domain"/>
    <property type="match status" value="1"/>
</dbReference>
<evidence type="ECO:0000259" key="8">
    <source>
        <dbReference type="PROSITE" id="PS50109"/>
    </source>
</evidence>
<protein>
    <recommendedName>
        <fullName evidence="2">histidine kinase</fullName>
        <ecNumber evidence="2">2.7.13.3</ecNumber>
    </recommendedName>
</protein>
<dbReference type="SUPFAM" id="SSF47384">
    <property type="entry name" value="Homodimeric domain of signal transducing histidine kinase"/>
    <property type="match status" value="1"/>
</dbReference>
<name>E6PNH3_9ZZZZ</name>
<dbReference type="Gene3D" id="6.10.340.10">
    <property type="match status" value="1"/>
</dbReference>
<dbReference type="InterPro" id="IPR036097">
    <property type="entry name" value="HisK_dim/P_sf"/>
</dbReference>